<dbReference type="Proteomes" id="UP000825935">
    <property type="component" value="Chromosome 39"/>
</dbReference>
<keyword evidence="1" id="KW-0677">Repeat</keyword>
<sequence>MEALNIDNSKRLARNLLPRNHAIPGSASYYLSGYATSLSWDYIQNLFKKCMEVRDVAASRHVESLIIFHGMDSFTFCSDHLIRLYGSCACIPQMDAVFSRISQPTCYTWTAIISVHADLGKLDTAFRLFEKMLSSGSIPNKCLLLYVLKVCSSGLYSCLGELLYDQIIRVQLESDICLGSLLIKVYGERGCLREAHWIFDHFSHRDEILWSAMAAVYAENGEYGLAVNLLDQMLLDGKSPDSVMFFPLLKVCNTRKSLKEGQSTHNLLILYGLESDISIRSSLVSMYAKCECLDAAQSIFSKLDCQNKISWNSLIAGYAQCGILAIDLFDEMQKGGFAVDKVTFLSVLKSCRAVKAVKHGIEMHAQLVLYGLDDDEIIVSTLIGMYGQCGRLKEADYLFCTMPNKDVVVWGEMVAGYAQAGQGVLALDTFEKMQEVGTSPNKMTFIGALKACMTEGDINYGRHIHEQILMHGLEIDDIVRSTLVDFYAKCLKLDDACIIFDKLSCQDVIAWGTLIAAYVGHDNVVVFELFKKMQQQDVRADKFIYICIIRVCNAEGALLQGQLVHTLLIEGNLRLDKDVLKVLIDMYAMCGCISDACRVFESSSYQDALSWGVLISACVEGGHSQLAFRSFTKMQELGLTPDGATIACILKACGCNDDILQSKLIHHHLISEDDYLDSKIGNILISTYFKCGLLREAAYVFEQVPNLTVTSWDSIISGYSRNGYGFQALEYFQKMQAQGTAPGPSTFACALKSCGIEQLSCQGRLLHDQIVRNGIEKNLVVGNSLVDMYANCGGFSDAQNVFMNMTLKDKISWGAILSCNSICGNLSNVLELYSEMRTDGIQLDNVTASYVIKTCSITGLTKLGRLIHDQVIRYGIETDVVVGTALVDMYAKFSSPKEAQQTCGKIQDVNEIACTALLSAFAQDNQIHLIKGLINDLETEGFVPDTHTHRSIATTLTHSGRSNETNQYIEDIIEGSVIKPATNHFNYVVDSLSRIGQLQKAAELLLTMPLPPDVTGWVSLLTACQMFGNTDVGLECLDNVAKLNCSGTGSFVMIAQMYADAQKWTKVSNILDIRKNVGAWKIPGQAWLEVIDGIHRFSTGDSLSPQTEVLSYKVVRRKMREQGFIPQLNLVMEFTAKYDANEAVFSDSRFTQDEVS</sequence>
<feature type="repeat" description="PPR" evidence="2">
    <location>
        <begin position="809"/>
        <end position="843"/>
    </location>
</feature>
<feature type="repeat" description="PPR" evidence="2">
    <location>
        <begin position="607"/>
        <end position="641"/>
    </location>
</feature>
<dbReference type="Gene3D" id="1.25.40.10">
    <property type="entry name" value="Tetratricopeptide repeat domain"/>
    <property type="match status" value="9"/>
</dbReference>
<dbReference type="NCBIfam" id="TIGR00756">
    <property type="entry name" value="PPR"/>
    <property type="match status" value="3"/>
</dbReference>
<evidence type="ECO:0000256" key="1">
    <source>
        <dbReference type="ARBA" id="ARBA00022737"/>
    </source>
</evidence>
<feature type="repeat" description="PPR" evidence="2">
    <location>
        <begin position="105"/>
        <end position="139"/>
    </location>
</feature>
<gene>
    <name evidence="3" type="ORF">KP509_39G028600</name>
</gene>
<feature type="repeat" description="PPR" evidence="2">
    <location>
        <begin position="206"/>
        <end position="240"/>
    </location>
</feature>
<evidence type="ECO:0000313" key="3">
    <source>
        <dbReference type="EMBL" id="KAH7276966.1"/>
    </source>
</evidence>
<comment type="caution">
    <text evidence="3">The sequence shown here is derived from an EMBL/GenBank/DDBJ whole genome shotgun (WGS) entry which is preliminary data.</text>
</comment>
<dbReference type="PANTHER" id="PTHR47926">
    <property type="entry name" value="PENTATRICOPEPTIDE REPEAT-CONTAINING PROTEIN"/>
    <property type="match status" value="1"/>
</dbReference>
<dbReference type="EMBL" id="CM035444">
    <property type="protein sequence ID" value="KAH7276966.1"/>
    <property type="molecule type" value="Genomic_DNA"/>
</dbReference>
<dbReference type="PANTHER" id="PTHR47926:SF533">
    <property type="entry name" value="DYW DOMAIN-CONTAINING PROTEIN"/>
    <property type="match status" value="1"/>
</dbReference>
<dbReference type="FunFam" id="1.25.40.10:FF:000158">
    <property type="entry name" value="pentatricopeptide repeat-containing protein At2g33680"/>
    <property type="match status" value="1"/>
</dbReference>
<dbReference type="PROSITE" id="PS51375">
    <property type="entry name" value="PPR"/>
    <property type="match status" value="6"/>
</dbReference>
<evidence type="ECO:0000313" key="4">
    <source>
        <dbReference type="Proteomes" id="UP000825935"/>
    </source>
</evidence>
<proteinExistence type="predicted"/>
<feature type="repeat" description="PPR" evidence="2">
    <location>
        <begin position="406"/>
        <end position="440"/>
    </location>
</feature>
<dbReference type="AlphaFoldDB" id="A0A8T2Q004"/>
<dbReference type="InterPro" id="IPR046960">
    <property type="entry name" value="PPR_At4g14850-like_plant"/>
</dbReference>
<dbReference type="OrthoDB" id="1896444at2759"/>
<name>A0A8T2Q004_CERRI</name>
<feature type="repeat" description="PPR" evidence="2">
    <location>
        <begin position="708"/>
        <end position="742"/>
    </location>
</feature>
<keyword evidence="4" id="KW-1185">Reference proteome</keyword>
<accession>A0A8T2Q004</accession>
<dbReference type="GO" id="GO:0048731">
    <property type="term" value="P:system development"/>
    <property type="evidence" value="ECO:0007669"/>
    <property type="project" value="UniProtKB-ARBA"/>
</dbReference>
<reference evidence="3" key="1">
    <citation type="submission" date="2021-08" db="EMBL/GenBank/DDBJ databases">
        <title>WGS assembly of Ceratopteris richardii.</title>
        <authorList>
            <person name="Marchant D.B."/>
            <person name="Chen G."/>
            <person name="Jenkins J."/>
            <person name="Shu S."/>
            <person name="Leebens-Mack J."/>
            <person name="Grimwood J."/>
            <person name="Schmutz J."/>
            <person name="Soltis P."/>
            <person name="Soltis D."/>
            <person name="Chen Z.-H."/>
        </authorList>
    </citation>
    <scope>NUCLEOTIDE SEQUENCE</scope>
    <source>
        <strain evidence="3">Whitten #5841</strain>
        <tissue evidence="3">Leaf</tissue>
    </source>
</reference>
<organism evidence="3 4">
    <name type="scientific">Ceratopteris richardii</name>
    <name type="common">Triangle waterfern</name>
    <dbReference type="NCBI Taxonomy" id="49495"/>
    <lineage>
        <taxon>Eukaryota</taxon>
        <taxon>Viridiplantae</taxon>
        <taxon>Streptophyta</taxon>
        <taxon>Embryophyta</taxon>
        <taxon>Tracheophyta</taxon>
        <taxon>Polypodiopsida</taxon>
        <taxon>Polypodiidae</taxon>
        <taxon>Polypodiales</taxon>
        <taxon>Pteridineae</taxon>
        <taxon>Pteridaceae</taxon>
        <taxon>Parkerioideae</taxon>
        <taxon>Ceratopteris</taxon>
    </lineage>
</organism>
<evidence type="ECO:0008006" key="5">
    <source>
        <dbReference type="Google" id="ProtNLM"/>
    </source>
</evidence>
<dbReference type="InterPro" id="IPR002885">
    <property type="entry name" value="PPR_rpt"/>
</dbReference>
<protein>
    <recommendedName>
        <fullName evidence="5">Pentatricopeptide repeat-containing protein</fullName>
    </recommendedName>
</protein>
<dbReference type="Pfam" id="PF01535">
    <property type="entry name" value="PPR"/>
    <property type="match status" value="6"/>
</dbReference>
<dbReference type="InterPro" id="IPR011990">
    <property type="entry name" value="TPR-like_helical_dom_sf"/>
</dbReference>
<dbReference type="GO" id="GO:0009451">
    <property type="term" value="P:RNA modification"/>
    <property type="evidence" value="ECO:0007669"/>
    <property type="project" value="InterPro"/>
</dbReference>
<dbReference type="GO" id="GO:0003723">
    <property type="term" value="F:RNA binding"/>
    <property type="evidence" value="ECO:0007669"/>
    <property type="project" value="InterPro"/>
</dbReference>
<evidence type="ECO:0000256" key="2">
    <source>
        <dbReference type="PROSITE-ProRule" id="PRU00708"/>
    </source>
</evidence>
<dbReference type="Pfam" id="PF13812">
    <property type="entry name" value="PPR_3"/>
    <property type="match status" value="2"/>
</dbReference>